<keyword evidence="10" id="KW-1185">Reference proteome</keyword>
<dbReference type="InterPro" id="IPR034035">
    <property type="entry name" value="Astacin-like_dom"/>
</dbReference>
<dbReference type="InterPro" id="IPR001506">
    <property type="entry name" value="Peptidase_M12A"/>
</dbReference>
<evidence type="ECO:0000256" key="4">
    <source>
        <dbReference type="ARBA" id="ARBA00022833"/>
    </source>
</evidence>
<dbReference type="Proteomes" id="UP001159428">
    <property type="component" value="Unassembled WGS sequence"/>
</dbReference>
<dbReference type="InterPro" id="IPR024079">
    <property type="entry name" value="MetalloPept_cat_dom_sf"/>
</dbReference>
<dbReference type="EC" id="3.4.24.-" evidence="7"/>
<evidence type="ECO:0000256" key="6">
    <source>
        <dbReference type="PROSITE-ProRule" id="PRU01211"/>
    </source>
</evidence>
<keyword evidence="1 6" id="KW-0645">Protease</keyword>
<dbReference type="PROSITE" id="PS51864">
    <property type="entry name" value="ASTACIN"/>
    <property type="match status" value="1"/>
</dbReference>
<evidence type="ECO:0000259" key="8">
    <source>
        <dbReference type="PROSITE" id="PS51864"/>
    </source>
</evidence>
<dbReference type="CDD" id="cd04280">
    <property type="entry name" value="ZnMc_astacin_like"/>
    <property type="match status" value="1"/>
</dbReference>
<keyword evidence="5 6" id="KW-0482">Metalloprotease</keyword>
<organism evidence="9 10">
    <name type="scientific">Pocillopora meandrina</name>
    <dbReference type="NCBI Taxonomy" id="46732"/>
    <lineage>
        <taxon>Eukaryota</taxon>
        <taxon>Metazoa</taxon>
        <taxon>Cnidaria</taxon>
        <taxon>Anthozoa</taxon>
        <taxon>Hexacorallia</taxon>
        <taxon>Scleractinia</taxon>
        <taxon>Astrocoeniina</taxon>
        <taxon>Pocilloporidae</taxon>
        <taxon>Pocillopora</taxon>
    </lineage>
</organism>
<evidence type="ECO:0000256" key="2">
    <source>
        <dbReference type="ARBA" id="ARBA00022723"/>
    </source>
</evidence>
<reference evidence="9 10" key="1">
    <citation type="submission" date="2022-05" db="EMBL/GenBank/DDBJ databases">
        <authorList>
            <consortium name="Genoscope - CEA"/>
            <person name="William W."/>
        </authorList>
    </citation>
    <scope>NUCLEOTIDE SEQUENCE [LARGE SCALE GENOMIC DNA]</scope>
</reference>
<keyword evidence="2 6" id="KW-0479">Metal-binding</keyword>
<comment type="caution">
    <text evidence="6">Lacks conserved residue(s) required for the propagation of feature annotation.</text>
</comment>
<evidence type="ECO:0000256" key="5">
    <source>
        <dbReference type="ARBA" id="ARBA00023049"/>
    </source>
</evidence>
<dbReference type="EMBL" id="CALNXJ010000008">
    <property type="protein sequence ID" value="CAH3045662.1"/>
    <property type="molecule type" value="Genomic_DNA"/>
</dbReference>
<evidence type="ECO:0000313" key="10">
    <source>
        <dbReference type="Proteomes" id="UP001159428"/>
    </source>
</evidence>
<protein>
    <recommendedName>
        <fullName evidence="7">Metalloendopeptidase</fullName>
        <ecNumber evidence="7">3.4.24.-</ecNumber>
    </recommendedName>
</protein>
<dbReference type="AlphaFoldDB" id="A0AAU9W8K8"/>
<dbReference type="Gene3D" id="3.40.390.10">
    <property type="entry name" value="Collagenase (Catalytic Domain)"/>
    <property type="match status" value="1"/>
</dbReference>
<feature type="binding site" evidence="6">
    <location>
        <position position="326"/>
    </location>
    <ligand>
        <name>Zn(2+)</name>
        <dbReference type="ChEBI" id="CHEBI:29105"/>
        <note>catalytic</note>
    </ligand>
</feature>
<dbReference type="SUPFAM" id="SSF55486">
    <property type="entry name" value="Metalloproteases ('zincins'), catalytic domain"/>
    <property type="match status" value="1"/>
</dbReference>
<feature type="signal peptide" evidence="7">
    <location>
        <begin position="1"/>
        <end position="23"/>
    </location>
</feature>
<evidence type="ECO:0000313" key="9">
    <source>
        <dbReference type="EMBL" id="CAH3045662.1"/>
    </source>
</evidence>
<dbReference type="SMART" id="SM00235">
    <property type="entry name" value="ZnMc"/>
    <property type="match status" value="1"/>
</dbReference>
<dbReference type="PRINTS" id="PR00480">
    <property type="entry name" value="ASTACIN"/>
</dbReference>
<gene>
    <name evidence="9" type="ORF">PMEA_00033673</name>
</gene>
<keyword evidence="3 6" id="KW-0378">Hydrolase</keyword>
<keyword evidence="7" id="KW-0732">Signal</keyword>
<evidence type="ECO:0000256" key="7">
    <source>
        <dbReference type="RuleBase" id="RU361183"/>
    </source>
</evidence>
<proteinExistence type="predicted"/>
<dbReference type="Pfam" id="PF01400">
    <property type="entry name" value="Astacin"/>
    <property type="match status" value="1"/>
</dbReference>
<evidence type="ECO:0000256" key="1">
    <source>
        <dbReference type="ARBA" id="ARBA00022670"/>
    </source>
</evidence>
<dbReference type="GO" id="GO:0004222">
    <property type="term" value="F:metalloendopeptidase activity"/>
    <property type="evidence" value="ECO:0007669"/>
    <property type="project" value="UniProtKB-UniRule"/>
</dbReference>
<comment type="caution">
    <text evidence="9">The sequence shown here is derived from an EMBL/GenBank/DDBJ whole genome shotgun (WGS) entry which is preliminary data.</text>
</comment>
<dbReference type="GO" id="GO:0008270">
    <property type="term" value="F:zinc ion binding"/>
    <property type="evidence" value="ECO:0007669"/>
    <property type="project" value="UniProtKB-UniRule"/>
</dbReference>
<dbReference type="InterPro" id="IPR006026">
    <property type="entry name" value="Peptidase_Metallo"/>
</dbReference>
<feature type="binding site" evidence="6">
    <location>
        <position position="320"/>
    </location>
    <ligand>
        <name>Zn(2+)</name>
        <dbReference type="ChEBI" id="CHEBI:29105"/>
        <note>catalytic</note>
    </ligand>
</feature>
<keyword evidence="4 6" id="KW-0862">Zinc</keyword>
<dbReference type="GO" id="GO:0006508">
    <property type="term" value="P:proteolysis"/>
    <property type="evidence" value="ECO:0007669"/>
    <property type="project" value="UniProtKB-KW"/>
</dbReference>
<accession>A0AAU9W8K8</accession>
<dbReference type="PANTHER" id="PTHR10127:SF780">
    <property type="entry name" value="METALLOENDOPEPTIDASE"/>
    <property type="match status" value="1"/>
</dbReference>
<evidence type="ECO:0000256" key="3">
    <source>
        <dbReference type="ARBA" id="ARBA00022801"/>
    </source>
</evidence>
<name>A0AAU9W8K8_9CNID</name>
<feature type="binding site" evidence="6">
    <location>
        <position position="316"/>
    </location>
    <ligand>
        <name>Zn(2+)</name>
        <dbReference type="ChEBI" id="CHEBI:29105"/>
        <note>catalytic</note>
    </ligand>
</feature>
<comment type="cofactor">
    <cofactor evidence="6 7">
        <name>Zn(2+)</name>
        <dbReference type="ChEBI" id="CHEBI:29105"/>
    </cofactor>
    <text evidence="6 7">Binds 1 zinc ion per subunit.</text>
</comment>
<feature type="chain" id="PRO_5043099698" description="Metalloendopeptidase" evidence="7">
    <location>
        <begin position="24"/>
        <end position="436"/>
    </location>
</feature>
<feature type="active site" evidence="6">
    <location>
        <position position="317"/>
    </location>
</feature>
<dbReference type="PANTHER" id="PTHR10127">
    <property type="entry name" value="DISCOIDIN, CUB, EGF, LAMININ , AND ZINC METALLOPROTEASE DOMAIN CONTAINING"/>
    <property type="match status" value="1"/>
</dbReference>
<feature type="domain" description="Peptidase M12A" evidence="8">
    <location>
        <begin position="210"/>
        <end position="422"/>
    </location>
</feature>
<sequence>MWKGSRISLVLLCSCSMLLPVLTNEGLFGKKSPLKAGQGFYDENQYDDGYAEYTGAEKRTYSAMQRRRMQIQNVMQDEPLERKESIEDVLLRELTRGEHDNQETYDEEYANKIMKSDRRFSDFDKERRKESFDQLPKRTFLSDELKEQIEEGVGDAIDDLALKREEEKLKKGQKKRNFDHLPANGDLFEEDIVMDRRLRSWVTGQVDKRDAINDVFYLWPTTIQGGKRIVRVPYMKSEEFSLDPTKMECLNNAINSFNKYTCIRYEPLAEDANADEVDHAHFIINQTMCYSSVGRQGGRQDISIGNGCERVGTCIHEMMHTIGFIHEQSRPDRDKYVRVYYDHIKSGLEHNFEKYTVREVRTLPTNRDYYDYDSVLHYNNHAFSKDYHDTIQSKENPNRRFGQRESFSRHDIKQINQLYGCDVENLNKLLQDVPFN</sequence>